<gene>
    <name evidence="3" type="ORF">NE535_11260</name>
</gene>
<feature type="transmembrane region" description="Helical" evidence="1">
    <location>
        <begin position="31"/>
        <end position="59"/>
    </location>
</feature>
<evidence type="ECO:0000313" key="3">
    <source>
        <dbReference type="EMBL" id="MCT7942370.1"/>
    </source>
</evidence>
<evidence type="ECO:0000259" key="2">
    <source>
        <dbReference type="Pfam" id="PF04024"/>
    </source>
</evidence>
<dbReference type="InterPro" id="IPR007168">
    <property type="entry name" value="Phageshock_PspC_N"/>
</dbReference>
<name>A0A9X2WNE1_9GAMM</name>
<keyword evidence="1" id="KW-0812">Transmembrane</keyword>
<protein>
    <submittedName>
        <fullName evidence="3">PspC domain-containing protein</fullName>
    </submittedName>
</protein>
<dbReference type="RefSeq" id="WP_261298736.1">
    <property type="nucleotide sequence ID" value="NZ_JAMTCD010000013.1"/>
</dbReference>
<proteinExistence type="predicted"/>
<dbReference type="EMBL" id="JAMTCD010000013">
    <property type="protein sequence ID" value="MCT7942370.1"/>
    <property type="molecule type" value="Genomic_DNA"/>
</dbReference>
<sequence length="66" mass="7517">MEKLVEKLIDKPKIVSGVCHYFAKQFGWSVMWVRVISALILLANPVVTLIAYLVLSVLLDKKSTHY</sequence>
<accession>A0A9X2WNE1</accession>
<feature type="domain" description="Phage shock protein PspC N-terminal" evidence="2">
    <location>
        <begin position="12"/>
        <end position="61"/>
    </location>
</feature>
<organism evidence="3 4">
    <name type="scientific">Shewanella holmiensis</name>
    <dbReference type="NCBI Taxonomy" id="2952222"/>
    <lineage>
        <taxon>Bacteria</taxon>
        <taxon>Pseudomonadati</taxon>
        <taxon>Pseudomonadota</taxon>
        <taxon>Gammaproteobacteria</taxon>
        <taxon>Alteromonadales</taxon>
        <taxon>Shewanellaceae</taxon>
        <taxon>Shewanella</taxon>
    </lineage>
</organism>
<reference evidence="3" key="1">
    <citation type="journal article" date="2023" name="Int. J. Syst. Evol. Microbiol.">
        <title>&lt;i&gt;Shewanella septentrionalis&lt;/i&gt; sp. nov. and &lt;i&gt;Shewanella holmiensis&lt;/i&gt; sp. nov., isolated from Baltic Sea water and sediments.</title>
        <authorList>
            <person name="Martin-Rodriguez A.J."/>
            <person name="Thorell K."/>
            <person name="Joffre E."/>
            <person name="Jensie-Markopoulos S."/>
            <person name="Moore E.R.B."/>
            <person name="Sjoling A."/>
        </authorList>
    </citation>
    <scope>NUCLEOTIDE SEQUENCE</scope>
    <source>
        <strain evidence="3">SP1S2-7</strain>
    </source>
</reference>
<keyword evidence="4" id="KW-1185">Reference proteome</keyword>
<dbReference type="Pfam" id="PF04024">
    <property type="entry name" value="PspC"/>
    <property type="match status" value="1"/>
</dbReference>
<keyword evidence="1" id="KW-0472">Membrane</keyword>
<evidence type="ECO:0000256" key="1">
    <source>
        <dbReference type="SAM" id="Phobius"/>
    </source>
</evidence>
<evidence type="ECO:0000313" key="4">
    <source>
        <dbReference type="Proteomes" id="UP001155546"/>
    </source>
</evidence>
<dbReference type="Proteomes" id="UP001155546">
    <property type="component" value="Unassembled WGS sequence"/>
</dbReference>
<keyword evidence="1" id="KW-1133">Transmembrane helix</keyword>
<comment type="caution">
    <text evidence="3">The sequence shown here is derived from an EMBL/GenBank/DDBJ whole genome shotgun (WGS) entry which is preliminary data.</text>
</comment>
<dbReference type="AlphaFoldDB" id="A0A9X2WNE1"/>